<protein>
    <submittedName>
        <fullName evidence="1">Uncharacterized protein</fullName>
    </submittedName>
</protein>
<keyword evidence="2" id="KW-1185">Reference proteome</keyword>
<dbReference type="Proteomes" id="UP001553148">
    <property type="component" value="Unassembled WGS sequence"/>
</dbReference>
<proteinExistence type="predicted"/>
<comment type="caution">
    <text evidence="1">The sequence shown here is derived from an EMBL/GenBank/DDBJ whole genome shotgun (WGS) entry which is preliminary data.</text>
</comment>
<organism evidence="1 2">
    <name type="scientific">Streptomyces griseosporeus</name>
    <dbReference type="NCBI Taxonomy" id="1910"/>
    <lineage>
        <taxon>Bacteria</taxon>
        <taxon>Bacillati</taxon>
        <taxon>Actinomycetota</taxon>
        <taxon>Actinomycetes</taxon>
        <taxon>Kitasatosporales</taxon>
        <taxon>Streptomycetaceae</taxon>
        <taxon>Streptomyces</taxon>
    </lineage>
</organism>
<gene>
    <name evidence="1" type="ORF">AB0470_34350</name>
</gene>
<dbReference type="RefSeq" id="WP_239513313.1">
    <property type="nucleotide sequence ID" value="NZ_JBFAUJ010000023.1"/>
</dbReference>
<reference evidence="1 2" key="1">
    <citation type="submission" date="2024-06" db="EMBL/GenBank/DDBJ databases">
        <title>The Natural Products Discovery Center: Release of the First 8490 Sequenced Strains for Exploring Actinobacteria Biosynthetic Diversity.</title>
        <authorList>
            <person name="Kalkreuter E."/>
            <person name="Kautsar S.A."/>
            <person name="Yang D."/>
            <person name="Bader C.D."/>
            <person name="Teijaro C.N."/>
            <person name="Fluegel L."/>
            <person name="Davis C.M."/>
            <person name="Simpson J.R."/>
            <person name="Lauterbach L."/>
            <person name="Steele A.D."/>
            <person name="Gui C."/>
            <person name="Meng S."/>
            <person name="Li G."/>
            <person name="Viehrig K."/>
            <person name="Ye F."/>
            <person name="Su P."/>
            <person name="Kiefer A.F."/>
            <person name="Nichols A."/>
            <person name="Cepeda A.J."/>
            <person name="Yan W."/>
            <person name="Fan B."/>
            <person name="Jiang Y."/>
            <person name="Adhikari A."/>
            <person name="Zheng C.-J."/>
            <person name="Schuster L."/>
            <person name="Cowan T.M."/>
            <person name="Smanski M.J."/>
            <person name="Chevrette M.G."/>
            <person name="De Carvalho L.P.S."/>
            <person name="Shen B."/>
        </authorList>
    </citation>
    <scope>NUCLEOTIDE SEQUENCE [LARGE SCALE GENOMIC DNA]</scope>
    <source>
        <strain evidence="1 2">NPDC052360</strain>
    </source>
</reference>
<evidence type="ECO:0000313" key="1">
    <source>
        <dbReference type="EMBL" id="MEV8464622.1"/>
    </source>
</evidence>
<name>A0ABV3KZ96_STRGS</name>
<dbReference type="EMBL" id="JBFAUJ010000023">
    <property type="protein sequence ID" value="MEV8464622.1"/>
    <property type="molecule type" value="Genomic_DNA"/>
</dbReference>
<evidence type="ECO:0000313" key="2">
    <source>
        <dbReference type="Proteomes" id="UP001553148"/>
    </source>
</evidence>
<accession>A0ABV3KZ96</accession>
<sequence>MNVRSRTRTAGLHPFTSSRPDLLAIYLNDHLTGATAGLERARHLQRTAEGSELGTALGPVVAEIAEDRESLLEIMRDLGVPVRRYRAGVGWAAEKAGRLKGNGRLLRRSPLSSVLELEALRLGVEGKAAGWQTLRRLAAGDPRLDARRLDDLLERARRQRDVIEEWRIRRAGQVLRQE</sequence>